<dbReference type="Proteomes" id="UP001139502">
    <property type="component" value="Unassembled WGS sequence"/>
</dbReference>
<evidence type="ECO:0000256" key="1">
    <source>
        <dbReference type="ARBA" id="ARBA00007169"/>
    </source>
</evidence>
<dbReference type="InterPro" id="IPR029058">
    <property type="entry name" value="AB_hydrolase_fold"/>
</dbReference>
<dbReference type="SUPFAM" id="SSF53474">
    <property type="entry name" value="alpha/beta-Hydrolases"/>
    <property type="match status" value="1"/>
</dbReference>
<dbReference type="PANTHER" id="PTHR11487">
    <property type="entry name" value="THIOESTERASE"/>
    <property type="match status" value="1"/>
</dbReference>
<dbReference type="Pfam" id="PF00975">
    <property type="entry name" value="Thioesterase"/>
    <property type="match status" value="1"/>
</dbReference>
<dbReference type="Gene3D" id="3.40.50.1820">
    <property type="entry name" value="alpha/beta hydrolase"/>
    <property type="match status" value="1"/>
</dbReference>
<protein>
    <submittedName>
        <fullName evidence="3">Alpha/beta fold hydrolase</fullName>
    </submittedName>
</protein>
<dbReference type="EMBL" id="JANAFB010000002">
    <property type="protein sequence ID" value="MCP3424663.1"/>
    <property type="molecule type" value="Genomic_DNA"/>
</dbReference>
<keyword evidence="4" id="KW-1185">Reference proteome</keyword>
<keyword evidence="3" id="KW-0378">Hydrolase</keyword>
<reference evidence="3" key="1">
    <citation type="submission" date="2022-06" db="EMBL/GenBank/DDBJ databases">
        <title>Rothia sp. isolated from sandalwood seedling.</title>
        <authorList>
            <person name="Tuikhar N."/>
            <person name="Kirdat K."/>
            <person name="Thorat V."/>
            <person name="Swetha P."/>
            <person name="Padma S."/>
            <person name="Sundararaj R."/>
            <person name="Yadav A."/>
        </authorList>
    </citation>
    <scope>NUCLEOTIDE SEQUENCE</scope>
    <source>
        <strain evidence="3">AR01</strain>
    </source>
</reference>
<gene>
    <name evidence="3" type="ORF">NBM05_01085</name>
</gene>
<sequence length="261" mass="28024">MSRHAPSPWLRHPRPRPEAELRLICLPHAGGAAAAFRPWAPLLPAGVDLLCVQPPGREDRFHEDPVEAMADYAGPVAAALAPLLDRPYVLFGHSMGSAVAVELAHRLRGAGHGEPVRLFASGRRAPHRAAPGAVHRSPDASILAELDRLGGTDPEVLAEPGLREAVLRCVRADYRLIETHAPDPGARLECPVTLFIGEDDPEVAEEDAAGWAETTRGGVETRVFPGDHFYLAPHRRDVVAALLRRLDPALAAAAAPWPSTP</sequence>
<evidence type="ECO:0000313" key="4">
    <source>
        <dbReference type="Proteomes" id="UP001139502"/>
    </source>
</evidence>
<dbReference type="GO" id="GO:0016787">
    <property type="term" value="F:hydrolase activity"/>
    <property type="evidence" value="ECO:0007669"/>
    <property type="project" value="UniProtKB-KW"/>
</dbReference>
<dbReference type="GO" id="GO:0008610">
    <property type="term" value="P:lipid biosynthetic process"/>
    <property type="evidence" value="ECO:0007669"/>
    <property type="project" value="TreeGrafter"/>
</dbReference>
<dbReference type="InterPro" id="IPR012223">
    <property type="entry name" value="TEII"/>
</dbReference>
<accession>A0A9X2HI25</accession>
<feature type="domain" description="Thioesterase" evidence="2">
    <location>
        <begin position="22"/>
        <end position="239"/>
    </location>
</feature>
<dbReference type="InterPro" id="IPR001031">
    <property type="entry name" value="Thioesterase"/>
</dbReference>
<comment type="similarity">
    <text evidence="1">Belongs to the thioesterase family.</text>
</comment>
<evidence type="ECO:0000313" key="3">
    <source>
        <dbReference type="EMBL" id="MCP3424663.1"/>
    </source>
</evidence>
<comment type="caution">
    <text evidence="3">The sequence shown here is derived from an EMBL/GenBank/DDBJ whole genome shotgun (WGS) entry which is preliminary data.</text>
</comment>
<dbReference type="RefSeq" id="WP_254164433.1">
    <property type="nucleotide sequence ID" value="NZ_JANAFB010000002.1"/>
</dbReference>
<evidence type="ECO:0000259" key="2">
    <source>
        <dbReference type="Pfam" id="PF00975"/>
    </source>
</evidence>
<organism evidence="3 4">
    <name type="scientific">Rothia santali</name>
    <dbReference type="NCBI Taxonomy" id="2949643"/>
    <lineage>
        <taxon>Bacteria</taxon>
        <taxon>Bacillati</taxon>
        <taxon>Actinomycetota</taxon>
        <taxon>Actinomycetes</taxon>
        <taxon>Micrococcales</taxon>
        <taxon>Micrococcaceae</taxon>
        <taxon>Rothia</taxon>
    </lineage>
</organism>
<name>A0A9X2HI25_9MICC</name>
<proteinExistence type="inferred from homology"/>
<dbReference type="PANTHER" id="PTHR11487:SF0">
    <property type="entry name" value="S-ACYL FATTY ACID SYNTHASE THIOESTERASE, MEDIUM CHAIN"/>
    <property type="match status" value="1"/>
</dbReference>
<dbReference type="AlphaFoldDB" id="A0A9X2HI25"/>